<keyword evidence="2" id="KW-1185">Reference proteome</keyword>
<dbReference type="AlphaFoldDB" id="A0A0F6YN99"/>
<reference evidence="1 2" key="1">
    <citation type="submission" date="2015-03" db="EMBL/GenBank/DDBJ databases">
        <title>Genome assembly of Sandaracinus amylolyticus DSM 53668.</title>
        <authorList>
            <person name="Sharma G."/>
            <person name="Subramanian S."/>
        </authorList>
    </citation>
    <scope>NUCLEOTIDE SEQUENCE [LARGE SCALE GENOMIC DNA]</scope>
    <source>
        <strain evidence="1 2">DSM 53668</strain>
    </source>
</reference>
<proteinExistence type="predicted"/>
<name>A0A0F6YN99_9BACT</name>
<dbReference type="Proteomes" id="UP000034883">
    <property type="component" value="Chromosome"/>
</dbReference>
<dbReference type="STRING" id="927083.DB32_008269"/>
<evidence type="ECO:0000313" key="1">
    <source>
        <dbReference type="EMBL" id="AKF11120.1"/>
    </source>
</evidence>
<gene>
    <name evidence="1" type="ORF">DB32_008269</name>
</gene>
<dbReference type="EMBL" id="CP011125">
    <property type="protein sequence ID" value="AKF11120.1"/>
    <property type="molecule type" value="Genomic_DNA"/>
</dbReference>
<dbReference type="KEGG" id="samy:DB32_008269"/>
<evidence type="ECO:0000313" key="2">
    <source>
        <dbReference type="Proteomes" id="UP000034883"/>
    </source>
</evidence>
<protein>
    <submittedName>
        <fullName evidence="1">Uncharacterized protein</fullName>
    </submittedName>
</protein>
<accession>A0A0F6YN99</accession>
<organism evidence="1 2">
    <name type="scientific">Sandaracinus amylolyticus</name>
    <dbReference type="NCBI Taxonomy" id="927083"/>
    <lineage>
        <taxon>Bacteria</taxon>
        <taxon>Pseudomonadati</taxon>
        <taxon>Myxococcota</taxon>
        <taxon>Polyangia</taxon>
        <taxon>Polyangiales</taxon>
        <taxon>Sandaracinaceae</taxon>
        <taxon>Sandaracinus</taxon>
    </lineage>
</organism>
<sequence>MLVVALALLGGCGDDGASAPDGPFAPGISGEALSGRIEVIVIGEDSRAPIDGAVIEVRAGSASIAESMTPGYATFEDARLEGAVTIAVRTEGRYAGTTTWAGVAADRVVIPVARASAEQSIEGRVVGADTLGAASVLAGPLVQPHLSRPSAIDDATPGACVDEGSGACRFRASAPVEVDHVAAILRDASGEAIGFGIGEIGEGGSVEVSVLDPASRVAAIPLAMEGPLPLPPVGLDAVVGVPGIATSHGISLLPQTAGEGGVLAVPELSGALADATWWVMAQAYDSANDGGARSVVLLRHLTSPDAVGRLPAFLALPEVTVARDTGITVGAVAGAAMIVIECEDASGDRAITTVLGGASGPLASECVGAVRVRAVDATGATGSALDLDGVERVAMRFSEVVVTR</sequence>